<dbReference type="PANTHER" id="PTHR43304:SF1">
    <property type="entry name" value="PAC DOMAIN-CONTAINING PROTEIN"/>
    <property type="match status" value="1"/>
</dbReference>
<dbReference type="InterPro" id="IPR001610">
    <property type="entry name" value="PAC"/>
</dbReference>
<evidence type="ECO:0000256" key="2">
    <source>
        <dbReference type="ARBA" id="ARBA00012438"/>
    </source>
</evidence>
<feature type="domain" description="PAC" evidence="7">
    <location>
        <begin position="1"/>
        <end position="48"/>
    </location>
</feature>
<keyword evidence="3" id="KW-0597">Phosphoprotein</keyword>
<proteinExistence type="predicted"/>
<dbReference type="GO" id="GO:0006355">
    <property type="term" value="P:regulation of DNA-templated transcription"/>
    <property type="evidence" value="ECO:0007669"/>
    <property type="project" value="InterPro"/>
</dbReference>
<evidence type="ECO:0000313" key="9">
    <source>
        <dbReference type="Proteomes" id="UP000706172"/>
    </source>
</evidence>
<evidence type="ECO:0000256" key="4">
    <source>
        <dbReference type="ARBA" id="ARBA00022679"/>
    </source>
</evidence>
<dbReference type="EMBL" id="JACCQK010000112">
    <property type="protein sequence ID" value="MBG0778805.1"/>
    <property type="molecule type" value="Genomic_DNA"/>
</dbReference>
<dbReference type="InterPro" id="IPR035965">
    <property type="entry name" value="PAS-like_dom_sf"/>
</dbReference>
<evidence type="ECO:0000259" key="7">
    <source>
        <dbReference type="PROSITE" id="PS50113"/>
    </source>
</evidence>
<dbReference type="Proteomes" id="UP000706172">
    <property type="component" value="Unassembled WGS sequence"/>
</dbReference>
<keyword evidence="4" id="KW-0808">Transferase</keyword>
<dbReference type="NCBIfam" id="TIGR00229">
    <property type="entry name" value="sensory_box"/>
    <property type="match status" value="2"/>
</dbReference>
<accession>A0A931CTJ6</accession>
<evidence type="ECO:0000313" key="8">
    <source>
        <dbReference type="EMBL" id="MBG0778805.1"/>
    </source>
</evidence>
<evidence type="ECO:0000256" key="1">
    <source>
        <dbReference type="ARBA" id="ARBA00000085"/>
    </source>
</evidence>
<dbReference type="InterPro" id="IPR000700">
    <property type="entry name" value="PAS-assoc_C"/>
</dbReference>
<evidence type="ECO:0000256" key="5">
    <source>
        <dbReference type="ARBA" id="ARBA00022777"/>
    </source>
</evidence>
<dbReference type="InterPro" id="IPR013655">
    <property type="entry name" value="PAS_fold_3"/>
</dbReference>
<dbReference type="GO" id="GO:0004673">
    <property type="term" value="F:protein histidine kinase activity"/>
    <property type="evidence" value="ECO:0007669"/>
    <property type="project" value="UniProtKB-EC"/>
</dbReference>
<dbReference type="Pfam" id="PF00989">
    <property type="entry name" value="PAS"/>
    <property type="match status" value="1"/>
</dbReference>
<gene>
    <name evidence="8" type="ORF">H0S81_02625</name>
</gene>
<dbReference type="PROSITE" id="PS50112">
    <property type="entry name" value="PAS"/>
    <property type="match status" value="2"/>
</dbReference>
<dbReference type="Gene3D" id="3.30.450.20">
    <property type="entry name" value="PAS domain"/>
    <property type="match status" value="2"/>
</dbReference>
<dbReference type="CDD" id="cd00130">
    <property type="entry name" value="PAS"/>
    <property type="match status" value="2"/>
</dbReference>
<protein>
    <recommendedName>
        <fullName evidence="2">histidine kinase</fullName>
        <ecNumber evidence="2">2.7.13.3</ecNumber>
    </recommendedName>
</protein>
<evidence type="ECO:0000259" key="6">
    <source>
        <dbReference type="PROSITE" id="PS50112"/>
    </source>
</evidence>
<dbReference type="AlphaFoldDB" id="A0A931CTJ6"/>
<feature type="non-terminal residue" evidence="8">
    <location>
        <position position="1"/>
    </location>
</feature>
<dbReference type="SUPFAM" id="SSF55785">
    <property type="entry name" value="PYP-like sensor domain (PAS domain)"/>
    <property type="match status" value="2"/>
</dbReference>
<evidence type="ECO:0000256" key="3">
    <source>
        <dbReference type="ARBA" id="ARBA00022553"/>
    </source>
</evidence>
<reference evidence="8" key="1">
    <citation type="submission" date="2020-07" db="EMBL/GenBank/DDBJ databases">
        <title>Severe corrosion of carbon steel in oil field produced water can be linked to methanogenic archaea containing a special type of NiFe hydrogenase.</title>
        <authorList>
            <person name="Lahme S."/>
            <person name="Mand J."/>
            <person name="Longwell J."/>
            <person name="Smith R."/>
            <person name="Enning D."/>
        </authorList>
    </citation>
    <scope>NUCLEOTIDE SEQUENCE</scope>
    <source>
        <strain evidence="8">MIC098Bin6</strain>
    </source>
</reference>
<feature type="domain" description="PAS" evidence="6">
    <location>
        <begin position="42"/>
        <end position="116"/>
    </location>
</feature>
<keyword evidence="5" id="KW-0418">Kinase</keyword>
<organism evidence="8 9">
    <name type="scientific">Desulfotignum balticum</name>
    <dbReference type="NCBI Taxonomy" id="115781"/>
    <lineage>
        <taxon>Bacteria</taxon>
        <taxon>Pseudomonadati</taxon>
        <taxon>Thermodesulfobacteriota</taxon>
        <taxon>Desulfobacteria</taxon>
        <taxon>Desulfobacterales</taxon>
        <taxon>Desulfobacteraceae</taxon>
        <taxon>Desulfotignum</taxon>
    </lineage>
</organism>
<feature type="domain" description="PAS" evidence="6">
    <location>
        <begin position="180"/>
        <end position="221"/>
    </location>
</feature>
<dbReference type="PANTHER" id="PTHR43304">
    <property type="entry name" value="PHYTOCHROME-LIKE PROTEIN CPH1"/>
    <property type="match status" value="1"/>
</dbReference>
<dbReference type="EC" id="2.7.13.3" evidence="2"/>
<dbReference type="InterPro" id="IPR013767">
    <property type="entry name" value="PAS_fold"/>
</dbReference>
<dbReference type="PROSITE" id="PS50113">
    <property type="entry name" value="PAC"/>
    <property type="match status" value="2"/>
</dbReference>
<comment type="catalytic activity">
    <reaction evidence="1">
        <text>ATP + protein L-histidine = ADP + protein N-phospho-L-histidine.</text>
        <dbReference type="EC" id="2.7.13.3"/>
    </reaction>
</comment>
<feature type="domain" description="PAC" evidence="7">
    <location>
        <begin position="118"/>
        <end position="172"/>
    </location>
</feature>
<comment type="caution">
    <text evidence="8">The sequence shown here is derived from an EMBL/GenBank/DDBJ whole genome shotgun (WGS) entry which is preliminary data.</text>
</comment>
<sequence length="398" mass="45415">EFILKDRSGTEHLVEINARTILYENRAGILASVADITETRKTTNELKKLLDLIPEVVLTTSPEDNIRIVNISNATEKLCAIPSEEFASGTFHIFDIVHPDDCDQVIRFYHEITDKEFDALEYRIVSADGQTKWVNDAAEVVYKMGGRGKIEKILHVIRDVTERKMHMQRLTSALENLRISEQRYRNIIETATDAIFIVTPDGVFEQINPAGIKLFGFSDMEQAMAGNINDHYLDLTQRAHVIHKIKTEGEITDYPIKIKTCGKEIREVTMTAGAKKNRDTGELESYQAIIHDITVTLHKKEIQTYRRTMKGLSDSINNLAQTYFSYIGLMKENLDDMKQHPEKRDTGMEELMADILSFRQSLERLARLGKIARDTYAKPPDISPDGTSNEGMYYFETS</sequence>
<dbReference type="SMART" id="SM00091">
    <property type="entry name" value="PAS"/>
    <property type="match status" value="2"/>
</dbReference>
<dbReference type="InterPro" id="IPR000014">
    <property type="entry name" value="PAS"/>
</dbReference>
<name>A0A931CTJ6_9BACT</name>
<dbReference type="Pfam" id="PF08447">
    <property type="entry name" value="PAS_3"/>
    <property type="match status" value="1"/>
</dbReference>
<dbReference type="InterPro" id="IPR052162">
    <property type="entry name" value="Sensor_kinase/Photoreceptor"/>
</dbReference>
<dbReference type="SMART" id="SM00086">
    <property type="entry name" value="PAC"/>
    <property type="match status" value="3"/>
</dbReference>